<evidence type="ECO:0000256" key="1">
    <source>
        <dbReference type="SAM" id="Phobius"/>
    </source>
</evidence>
<keyword evidence="1" id="KW-0812">Transmembrane</keyword>
<keyword evidence="1" id="KW-0472">Membrane</keyword>
<dbReference type="BioCyc" id="EBAC796937-HMP:GMGH-29-MONOMER"/>
<evidence type="ECO:0000313" key="3">
    <source>
        <dbReference type="Proteomes" id="UP000006437"/>
    </source>
</evidence>
<sequence>MSKNNILSKKLIVFSSILCLIPCIIGFLKYDSFPQMLPNRFDF</sequence>
<dbReference type="HOGENOM" id="CLU_3237330_0_0_9"/>
<proteinExistence type="predicted"/>
<organism evidence="2 3">
    <name type="scientific">Peptoanaerobacter stomatis</name>
    <dbReference type="NCBI Taxonomy" id="796937"/>
    <lineage>
        <taxon>Bacteria</taxon>
        <taxon>Bacillati</taxon>
        <taxon>Bacillota</taxon>
        <taxon>Clostridia</taxon>
        <taxon>Peptostreptococcales</taxon>
        <taxon>Filifactoraceae</taxon>
        <taxon>Peptoanaerobacter</taxon>
    </lineage>
</organism>
<comment type="caution">
    <text evidence="2">The sequence shown here is derived from an EMBL/GenBank/DDBJ whole genome shotgun (WGS) entry which is preliminary data.</text>
</comment>
<keyword evidence="1" id="KW-1133">Transmembrane helix</keyword>
<dbReference type="Proteomes" id="UP000006437">
    <property type="component" value="Unassembled WGS sequence"/>
</dbReference>
<accession>G9WXE0</accession>
<dbReference type="RefSeq" id="WP_009524266.1">
    <property type="nucleotide sequence ID" value="NZ_JH414546.1"/>
</dbReference>
<feature type="transmembrane region" description="Helical" evidence="1">
    <location>
        <begin position="12"/>
        <end position="30"/>
    </location>
</feature>
<evidence type="ECO:0000313" key="2">
    <source>
        <dbReference type="EMBL" id="EHL16787.1"/>
    </source>
</evidence>
<gene>
    <name evidence="2" type="ORF">HMPREF9629_00029</name>
</gene>
<reference evidence="2 3" key="1">
    <citation type="submission" date="2011-08" db="EMBL/GenBank/DDBJ databases">
        <title>The Genome Sequence of Eubacteriaceae bacterium ACC19a.</title>
        <authorList>
            <consortium name="The Broad Institute Genome Sequencing Platform"/>
            <person name="Earl A."/>
            <person name="Ward D."/>
            <person name="Feldgarden M."/>
            <person name="Gevers D."/>
            <person name="Sizova M."/>
            <person name="Hazen A."/>
            <person name="Epstein S."/>
            <person name="Young S.K."/>
            <person name="Zeng Q."/>
            <person name="Gargeya S."/>
            <person name="Fitzgerald M."/>
            <person name="Haas B."/>
            <person name="Abouelleil A."/>
            <person name="Alvarado L."/>
            <person name="Arachchi H.M."/>
            <person name="Berlin A."/>
            <person name="Brown A."/>
            <person name="Chapman S.B."/>
            <person name="Chen Z."/>
            <person name="Dunbar C."/>
            <person name="Freedman E."/>
            <person name="Gearin G."/>
            <person name="Gellesch M."/>
            <person name="Goldberg J."/>
            <person name="Griggs A."/>
            <person name="Gujja S."/>
            <person name="Heiman D."/>
            <person name="Howarth C."/>
            <person name="Larson L."/>
            <person name="Lui A."/>
            <person name="MacDonald P.J.P."/>
            <person name="Montmayeur A."/>
            <person name="Murphy C."/>
            <person name="Neiman D."/>
            <person name="Pearson M."/>
            <person name="Priest M."/>
            <person name="Roberts A."/>
            <person name="Saif S."/>
            <person name="Shea T."/>
            <person name="Shenoy N."/>
            <person name="Sisk P."/>
            <person name="Stolte C."/>
            <person name="Sykes S."/>
            <person name="Wortman J."/>
            <person name="Nusbaum C."/>
            <person name="Birren B."/>
        </authorList>
    </citation>
    <scope>NUCLEOTIDE SEQUENCE [LARGE SCALE GENOMIC DNA]</scope>
    <source>
        <strain evidence="2 3">ACC19a</strain>
    </source>
</reference>
<protein>
    <submittedName>
        <fullName evidence="2">Uncharacterized protein</fullName>
    </submittedName>
</protein>
<dbReference type="EMBL" id="AFZE01000001">
    <property type="protein sequence ID" value="EHL16787.1"/>
    <property type="molecule type" value="Genomic_DNA"/>
</dbReference>
<name>G9WXE0_9FIRM</name>
<dbReference type="AlphaFoldDB" id="G9WXE0"/>